<organism evidence="1 2">
    <name type="scientific">Roseimicrobium gellanilyticum</name>
    <dbReference type="NCBI Taxonomy" id="748857"/>
    <lineage>
        <taxon>Bacteria</taxon>
        <taxon>Pseudomonadati</taxon>
        <taxon>Verrucomicrobiota</taxon>
        <taxon>Verrucomicrobiia</taxon>
        <taxon>Verrucomicrobiales</taxon>
        <taxon>Verrucomicrobiaceae</taxon>
        <taxon>Roseimicrobium</taxon>
    </lineage>
</organism>
<dbReference type="SUPFAM" id="SSF52047">
    <property type="entry name" value="RNI-like"/>
    <property type="match status" value="1"/>
</dbReference>
<evidence type="ECO:0000313" key="1">
    <source>
        <dbReference type="EMBL" id="RBP35525.1"/>
    </source>
</evidence>
<sequence>MKRRLLILSTITCLTLLALVPLAMSAWALSILRAEEGHRTKVVWGVPKPLQQQFLKKFIAPKNFKWRPYSLTIGGSVSNAEQLAAALPWLPGTVKKMTILIHDDADALKVYHASMQLDELEHFAFTGAELDPKSIAELKRLPQLKTLTLQWAPDDLREFPKLPALEHAFLSVKTVKPESLARVYACPKLKRLQILGKSMTLAELQAFDWRHSSLQELILGSVQATDAELGALLADIKKQAPTLKVLYMNNGPKKK</sequence>
<dbReference type="Gene3D" id="3.80.10.10">
    <property type="entry name" value="Ribonuclease Inhibitor"/>
    <property type="match status" value="1"/>
</dbReference>
<protein>
    <recommendedName>
        <fullName evidence="3">Leucine rich repeat (LRR) protein</fullName>
    </recommendedName>
</protein>
<gene>
    <name evidence="1" type="ORF">DES53_12145</name>
</gene>
<reference evidence="1 2" key="1">
    <citation type="submission" date="2018-06" db="EMBL/GenBank/DDBJ databases">
        <title>Genomic Encyclopedia of Type Strains, Phase IV (KMG-IV): sequencing the most valuable type-strain genomes for metagenomic binning, comparative biology and taxonomic classification.</title>
        <authorList>
            <person name="Goeker M."/>
        </authorList>
    </citation>
    <scope>NUCLEOTIDE SEQUENCE [LARGE SCALE GENOMIC DNA]</scope>
    <source>
        <strain evidence="1 2">DSM 25532</strain>
    </source>
</reference>
<name>A0A366H0X9_9BACT</name>
<dbReference type="InterPro" id="IPR032675">
    <property type="entry name" value="LRR_dom_sf"/>
</dbReference>
<evidence type="ECO:0000313" key="2">
    <source>
        <dbReference type="Proteomes" id="UP000253426"/>
    </source>
</evidence>
<keyword evidence="2" id="KW-1185">Reference proteome</keyword>
<comment type="caution">
    <text evidence="1">The sequence shown here is derived from an EMBL/GenBank/DDBJ whole genome shotgun (WGS) entry which is preliminary data.</text>
</comment>
<dbReference type="RefSeq" id="WP_113962306.1">
    <property type="nucleotide sequence ID" value="NZ_QNRR01000021.1"/>
</dbReference>
<dbReference type="Proteomes" id="UP000253426">
    <property type="component" value="Unassembled WGS sequence"/>
</dbReference>
<accession>A0A366H0X9</accession>
<dbReference type="EMBL" id="QNRR01000021">
    <property type="protein sequence ID" value="RBP35525.1"/>
    <property type="molecule type" value="Genomic_DNA"/>
</dbReference>
<evidence type="ECO:0008006" key="3">
    <source>
        <dbReference type="Google" id="ProtNLM"/>
    </source>
</evidence>
<dbReference type="AlphaFoldDB" id="A0A366H0X9"/>
<proteinExistence type="predicted"/>